<accession>A0AAI8VNV9</accession>
<gene>
    <name evidence="1" type="ORF">KHLLAP_LOCUS8862</name>
</gene>
<dbReference type="AlphaFoldDB" id="A0AAI8VNV9"/>
<dbReference type="PANTHER" id="PTHR35309">
    <property type="match status" value="1"/>
</dbReference>
<evidence type="ECO:0000313" key="2">
    <source>
        <dbReference type="Proteomes" id="UP001295740"/>
    </source>
</evidence>
<organism evidence="1 2">
    <name type="scientific">Anthostomella pinea</name>
    <dbReference type="NCBI Taxonomy" id="933095"/>
    <lineage>
        <taxon>Eukaryota</taxon>
        <taxon>Fungi</taxon>
        <taxon>Dikarya</taxon>
        <taxon>Ascomycota</taxon>
        <taxon>Pezizomycotina</taxon>
        <taxon>Sordariomycetes</taxon>
        <taxon>Xylariomycetidae</taxon>
        <taxon>Xylariales</taxon>
        <taxon>Xylariaceae</taxon>
        <taxon>Anthostomella</taxon>
    </lineage>
</organism>
<dbReference type="Proteomes" id="UP001295740">
    <property type="component" value="Unassembled WGS sequence"/>
</dbReference>
<proteinExistence type="predicted"/>
<sequence length="352" mass="39589">MQHYKPHENAKFEGYYSKFRLPSGAHLVFIVCTVPSAETRPHNITFTYVPPLNTTTTKVFQRELFVSDLQFINHKESDDAGDMAFEQHWPGGFVKVHNDAASTTEYMIEETEFRFEAKTTGPPTPWMPDMDTPEGILVGLPLPLHWHVHSLASDCSFNIQIHDSDYDLPSSDRSGIATVHQEKNWATSFPSAHHWIQARDADGDRGICVAGGQILGMQAYLLGYHASNPKYTMAFRPPYAVKCAGWSPTMSITSDWDARSVELSIQTWTRKIVVQAQAPVGSFFSLSSPFADGHRINMLAESFRATVRVRVFEAGLLGPWSWRLVHEDGFEGGSLEFGAGYYPFAGREERYC</sequence>
<keyword evidence="2" id="KW-1185">Reference proteome</keyword>
<name>A0AAI8VNV9_9PEZI</name>
<dbReference type="InterPro" id="IPR025893">
    <property type="entry name" value="Tocopherol_cyclase"/>
</dbReference>
<dbReference type="EMBL" id="CAUWAG010000011">
    <property type="protein sequence ID" value="CAJ2508394.1"/>
    <property type="molecule type" value="Genomic_DNA"/>
</dbReference>
<dbReference type="PANTHER" id="PTHR35309:SF4">
    <property type="entry name" value="TOCOPHEROL CYCLASE"/>
    <property type="match status" value="1"/>
</dbReference>
<dbReference type="GO" id="GO:0009976">
    <property type="term" value="F:tocopherol cyclase activity"/>
    <property type="evidence" value="ECO:0007669"/>
    <property type="project" value="InterPro"/>
</dbReference>
<evidence type="ECO:0000313" key="1">
    <source>
        <dbReference type="EMBL" id="CAJ2508394.1"/>
    </source>
</evidence>
<protein>
    <submittedName>
        <fullName evidence="1">Uu.00g134200.m01.CDS01</fullName>
    </submittedName>
</protein>
<reference evidence="1" key="1">
    <citation type="submission" date="2023-10" db="EMBL/GenBank/DDBJ databases">
        <authorList>
            <person name="Hackl T."/>
        </authorList>
    </citation>
    <scope>NUCLEOTIDE SEQUENCE</scope>
</reference>
<comment type="caution">
    <text evidence="1">The sequence shown here is derived from an EMBL/GenBank/DDBJ whole genome shotgun (WGS) entry which is preliminary data.</text>
</comment>